<name>A0A9D3SR20_9TELE</name>
<dbReference type="EMBL" id="JAHKSW010000009">
    <property type="protein sequence ID" value="KAG7328383.1"/>
    <property type="molecule type" value="Genomic_DNA"/>
</dbReference>
<evidence type="ECO:0000313" key="1">
    <source>
        <dbReference type="EMBL" id="KAG7328383.1"/>
    </source>
</evidence>
<comment type="caution">
    <text evidence="1">The sequence shown here is derived from an EMBL/GenBank/DDBJ whole genome shotgun (WGS) entry which is preliminary data.</text>
</comment>
<sequence length="67" mass="7846">MSDGSFRVPDWDISLAWIRRIESGLEKKTPDCRRDIKGFLPMFKGMLRYIFTEIKSPDQLMTSTMMA</sequence>
<reference evidence="1 2" key="1">
    <citation type="submission" date="2021-06" db="EMBL/GenBank/DDBJ databases">
        <title>Chromosome-level genome assembly of the red-tail catfish (Hemibagrus wyckioides).</title>
        <authorList>
            <person name="Shao F."/>
        </authorList>
    </citation>
    <scope>NUCLEOTIDE SEQUENCE [LARGE SCALE GENOMIC DNA]</scope>
    <source>
        <strain evidence="1">EC202008001</strain>
        <tissue evidence="1">Blood</tissue>
    </source>
</reference>
<organism evidence="1 2">
    <name type="scientific">Hemibagrus wyckioides</name>
    <dbReference type="NCBI Taxonomy" id="337641"/>
    <lineage>
        <taxon>Eukaryota</taxon>
        <taxon>Metazoa</taxon>
        <taxon>Chordata</taxon>
        <taxon>Craniata</taxon>
        <taxon>Vertebrata</taxon>
        <taxon>Euteleostomi</taxon>
        <taxon>Actinopterygii</taxon>
        <taxon>Neopterygii</taxon>
        <taxon>Teleostei</taxon>
        <taxon>Ostariophysi</taxon>
        <taxon>Siluriformes</taxon>
        <taxon>Bagridae</taxon>
        <taxon>Hemibagrus</taxon>
    </lineage>
</organism>
<evidence type="ECO:0000313" key="2">
    <source>
        <dbReference type="Proteomes" id="UP000824219"/>
    </source>
</evidence>
<accession>A0A9D3SR20</accession>
<dbReference type="AlphaFoldDB" id="A0A9D3SR20"/>
<proteinExistence type="predicted"/>
<keyword evidence="2" id="KW-1185">Reference proteome</keyword>
<dbReference type="Proteomes" id="UP000824219">
    <property type="component" value="Linkage Group LG09"/>
</dbReference>
<protein>
    <submittedName>
        <fullName evidence="1">Uncharacterized protein</fullName>
    </submittedName>
</protein>
<gene>
    <name evidence="1" type="ORF">KOW79_008327</name>
</gene>